<feature type="transmembrane region" description="Helical" evidence="1">
    <location>
        <begin position="36"/>
        <end position="60"/>
    </location>
</feature>
<comment type="caution">
    <text evidence="2">The sequence shown here is derived from an EMBL/GenBank/DDBJ whole genome shotgun (WGS) entry which is preliminary data.</text>
</comment>
<sequence length="97" mass="10055">MPTGNVIAGIGLYIAINVPVFIKMNQYTGTSEHRHTVMAIGAVALAVIALLGGGALLLAHNRSTKAIGLGLIIGWALISVLSAGYCTGLNPSDYRSY</sequence>
<dbReference type="AlphaFoldDB" id="A0A1X1XTW5"/>
<evidence type="ECO:0000256" key="1">
    <source>
        <dbReference type="SAM" id="Phobius"/>
    </source>
</evidence>
<reference evidence="2 3" key="1">
    <citation type="submission" date="2016-01" db="EMBL/GenBank/DDBJ databases">
        <title>The new phylogeny of the genus Mycobacterium.</title>
        <authorList>
            <person name="Tarcisio F."/>
            <person name="Conor M."/>
            <person name="Antonella G."/>
            <person name="Elisabetta G."/>
            <person name="Giulia F.S."/>
            <person name="Sara T."/>
            <person name="Anna F."/>
            <person name="Clotilde B."/>
            <person name="Roberto B."/>
            <person name="Veronica D.S."/>
            <person name="Fabio R."/>
            <person name="Monica P."/>
            <person name="Olivier J."/>
            <person name="Enrico T."/>
            <person name="Nicola S."/>
        </authorList>
    </citation>
    <scope>NUCLEOTIDE SEQUENCE [LARGE SCALE GENOMIC DNA]</scope>
    <source>
        <strain evidence="2 3">DSM 45166</strain>
    </source>
</reference>
<name>A0A1X1XTW5_9MYCO</name>
<protein>
    <recommendedName>
        <fullName evidence="4">DUF998 domain-containing protein</fullName>
    </recommendedName>
</protein>
<evidence type="ECO:0000313" key="3">
    <source>
        <dbReference type="Proteomes" id="UP000193487"/>
    </source>
</evidence>
<keyword evidence="3" id="KW-1185">Reference proteome</keyword>
<keyword evidence="1" id="KW-0472">Membrane</keyword>
<keyword evidence="1" id="KW-1133">Transmembrane helix</keyword>
<accession>A0A1X1XTW5</accession>
<keyword evidence="1" id="KW-0812">Transmembrane</keyword>
<organism evidence="2 3">
    <name type="scientific">Mycobacterium kyorinense</name>
    <dbReference type="NCBI Taxonomy" id="487514"/>
    <lineage>
        <taxon>Bacteria</taxon>
        <taxon>Bacillati</taxon>
        <taxon>Actinomycetota</taxon>
        <taxon>Actinomycetes</taxon>
        <taxon>Mycobacteriales</taxon>
        <taxon>Mycobacteriaceae</taxon>
        <taxon>Mycobacterium</taxon>
    </lineage>
</organism>
<feature type="transmembrane region" description="Helical" evidence="1">
    <location>
        <begin position="6"/>
        <end position="24"/>
    </location>
</feature>
<dbReference type="RefSeq" id="WP_083071652.1">
    <property type="nucleotide sequence ID" value="NZ_LQPE01000134.1"/>
</dbReference>
<gene>
    <name evidence="2" type="ORF">AWC14_07245</name>
</gene>
<feature type="transmembrane region" description="Helical" evidence="1">
    <location>
        <begin position="66"/>
        <end position="86"/>
    </location>
</feature>
<dbReference type="Proteomes" id="UP000193487">
    <property type="component" value="Unassembled WGS sequence"/>
</dbReference>
<dbReference type="EMBL" id="LQPE01000134">
    <property type="protein sequence ID" value="ORW02293.1"/>
    <property type="molecule type" value="Genomic_DNA"/>
</dbReference>
<evidence type="ECO:0008006" key="4">
    <source>
        <dbReference type="Google" id="ProtNLM"/>
    </source>
</evidence>
<proteinExistence type="predicted"/>
<evidence type="ECO:0000313" key="2">
    <source>
        <dbReference type="EMBL" id="ORW02293.1"/>
    </source>
</evidence>